<dbReference type="GO" id="GO:0046475">
    <property type="term" value="P:glycerophospholipid catabolic process"/>
    <property type="evidence" value="ECO:0007669"/>
    <property type="project" value="TreeGrafter"/>
</dbReference>
<feature type="region of interest" description="Disordered" evidence="4">
    <location>
        <begin position="846"/>
        <end position="905"/>
    </location>
</feature>
<dbReference type="InterPro" id="IPR016035">
    <property type="entry name" value="Acyl_Trfase/lysoPLipase"/>
</dbReference>
<reference evidence="7" key="1">
    <citation type="submission" date="2011-02" db="EMBL/GenBank/DDBJ databases">
        <title>The Genome Sequence of Capsaspora owczarzaki ATCC 30864.</title>
        <authorList>
            <person name="Russ C."/>
            <person name="Cuomo C."/>
            <person name="Burger G."/>
            <person name="Gray M.W."/>
            <person name="Holland P.W.H."/>
            <person name="King N."/>
            <person name="Lang F.B.F."/>
            <person name="Roger A.J."/>
            <person name="Ruiz-Trillo I."/>
            <person name="Young S.K."/>
            <person name="Zeng Q."/>
            <person name="Gargeya S."/>
            <person name="Alvarado L."/>
            <person name="Berlin A."/>
            <person name="Chapman S.B."/>
            <person name="Chen Z."/>
            <person name="Freedman E."/>
            <person name="Gellesch M."/>
            <person name="Goldberg J."/>
            <person name="Griggs A."/>
            <person name="Gujja S."/>
            <person name="Heilman E."/>
            <person name="Heiman D."/>
            <person name="Howarth C."/>
            <person name="Mehta T."/>
            <person name="Neiman D."/>
            <person name="Pearson M."/>
            <person name="Roberts A."/>
            <person name="Saif S."/>
            <person name="Shea T."/>
            <person name="Shenoy N."/>
            <person name="Sisk P."/>
            <person name="Stolte C."/>
            <person name="Sykes S."/>
            <person name="White J."/>
            <person name="Yandava C."/>
            <person name="Haas B."/>
            <person name="Nusbaum C."/>
            <person name="Birren B."/>
        </authorList>
    </citation>
    <scope>NUCLEOTIDE SEQUENCE</scope>
    <source>
        <strain evidence="7">ATCC 30864</strain>
    </source>
</reference>
<proteinExistence type="predicted"/>
<dbReference type="SUPFAM" id="SSF52151">
    <property type="entry name" value="FabD/lysophospholipase-like"/>
    <property type="match status" value="1"/>
</dbReference>
<feature type="region of interest" description="Disordered" evidence="4">
    <location>
        <begin position="1"/>
        <end position="186"/>
    </location>
</feature>
<accession>A0A0D2X259</accession>
<dbReference type="Proteomes" id="UP000008743">
    <property type="component" value="Unassembled WGS sequence"/>
</dbReference>
<keyword evidence="3" id="KW-0442">Lipid degradation</keyword>
<name>A0A0D2X259_CAPO3</name>
<dbReference type="PANTHER" id="PTHR10728:SF40">
    <property type="entry name" value="PATATIN FAMILY PROTEIN"/>
    <property type="match status" value="1"/>
</dbReference>
<dbReference type="STRING" id="595528.A0A0D2X259"/>
<feature type="compositionally biased region" description="Polar residues" evidence="4">
    <location>
        <begin position="524"/>
        <end position="534"/>
    </location>
</feature>
<protein>
    <recommendedName>
        <fullName evidence="5">PLA2c domain-containing protein</fullName>
    </recommendedName>
</protein>
<evidence type="ECO:0000256" key="3">
    <source>
        <dbReference type="PROSITE-ProRule" id="PRU00555"/>
    </source>
</evidence>
<evidence type="ECO:0000313" key="6">
    <source>
        <dbReference type="EMBL" id="KJE91989.1"/>
    </source>
</evidence>
<feature type="compositionally biased region" description="Low complexity" evidence="4">
    <location>
        <begin position="540"/>
        <end position="555"/>
    </location>
</feature>
<feature type="compositionally biased region" description="Low complexity" evidence="4">
    <location>
        <begin position="1256"/>
        <end position="1267"/>
    </location>
</feature>
<evidence type="ECO:0000256" key="2">
    <source>
        <dbReference type="ARBA" id="ARBA00023098"/>
    </source>
</evidence>
<dbReference type="GO" id="GO:0005829">
    <property type="term" value="C:cytosol"/>
    <property type="evidence" value="ECO:0007669"/>
    <property type="project" value="TreeGrafter"/>
</dbReference>
<keyword evidence="7" id="KW-1185">Reference proteome</keyword>
<feature type="region of interest" description="Disordered" evidence="4">
    <location>
        <begin position="616"/>
        <end position="644"/>
    </location>
</feature>
<dbReference type="eggNOG" id="KOG1325">
    <property type="taxonomic scope" value="Eukaryota"/>
</dbReference>
<evidence type="ECO:0000256" key="1">
    <source>
        <dbReference type="ARBA" id="ARBA00022801"/>
    </source>
</evidence>
<dbReference type="Pfam" id="PF01735">
    <property type="entry name" value="PLA2_B"/>
    <property type="match status" value="2"/>
</dbReference>
<dbReference type="OrthoDB" id="6121437at2759"/>
<gene>
    <name evidence="6" type="ORF">CAOG_003031</name>
</gene>
<feature type="compositionally biased region" description="Acidic residues" evidence="4">
    <location>
        <begin position="1336"/>
        <end position="1350"/>
    </location>
</feature>
<feature type="domain" description="PLA2c" evidence="5">
    <location>
        <begin position="835"/>
        <end position="1340"/>
    </location>
</feature>
<sequence length="1537" mass="167565">MSSHSSAPSSSLSSLSLQSRASASSSEGLGVGVGVGAELCGNRPQLGQSTIGTLCSAPPPPPPRCSVRGVCDGTSSQASSAGTRNDALAHSATASHASHGPIPPTDDHHCSTPADALVSHPVGGACNEEGNEEETGEEDHQPAESESAEEETVEVARGKKSPFQTSAESPRVTRGPAAALTDSTDSTVRTAAVAAAAGGVAAGMAQNQPHRNVDAAQPWMAILSDAMYAGATIRTAILTLLFGIMVGLYMINVRLQPGRTLAVQNTLEVTVYLRLYVRWRAHVDSGRRVMKRQSRIIAVAPSSHATLDKPQLPDMSNELVVLISTDVQDLRRRLTKIDYRHLARRNVDIHEHLILARKTGLVFAYTPLEWKSKPITDLISGHFRSVTLPILRKARSLMLDDHPYAKTEARVRIGSNICDEERQLIAVRQERVRDALKSFLSLADLEDEDVPVTALCGSGGGCRAMVSFVGGMLAAEESGMLDCFTYISGLSGSSWAMNVWLASQQRARLRRQSNEPLDGDDQSLESASEQQMQGERSLDELPSSASPLASSDPQRVRSRLQYSQSLLDLSQLELVYDDASTSQFLKSFAIGPDRQMPLAAQGVAGSPLVFALKVEETSSPNEAESPAQTVPLRSEQQHHHHQQVVTSPAIVVTMDNDEDSRQCRILAMRSFAFDAHELVSISSSDSPLESSSPFVPFVRPPFSKSFIAGGDDDELSTPKLLLLLLLLLPPRLPSRALLHQQRFYPTTDAILARNCISWHILPTNNPSPLQSLPPPPPFTLAEPSTASALAASHSVSPSSLQIENEAFDDALDCIRSSYPDERRAELYPLAFLSHPASLDEGVLRDGAQSESVQQAGGDEHHDINDDDESDEGDNNDDESDEGDINDDSDTSPESPARFGAPAAPLASRRDSFSMLSRTDDGAVAEEAISLEEQERVMASYNDGSIRVLFEMIKRKMSAASLYRPVSPAGIAEIETLLREWLLYNESLGLADIWGANLAYHLLGTEDCGENCQRVRLSSQRHVLTDGRFPFPINSAIVRGINNTFEWIELSPLEIGGKYLQSYVPTWAFGRKFENGVSVDDRPEQSLGRLMGVFGSAFCATVSLIVAEIEQMLSTELIKSIIRKSVTSGQLLDTQPVAPSTFANFTYGFISPEMRHSSLSMMDAGLDYNLPMPPLLRRERGVELIVVMDASGPPQVLKHLQLRGCEAWAKRNGMPFPSIDYAQLDKWTDYVHVFGPKSKLPHVEALKRRLRFAAAAAAASPPSSSSSAVDSQGTDADAEPDSSEPGSGVVGHSTPAERQAKAQRELSVPDSTIPEHDRTRTTLQAQEEADMLHDTADGDESDFEDEEDDVVATDTPSTPAIRRSQSYADITGSINNYDRFLRPKIHRRDSLSSNVSFDVNALSEHLPSELNRSDSVSGPMSDVEIDMRSDDFDHEFETDEDADKDDGAPIIVYFPMLANPEYSSKFDPLQNLAAGGYCSTFNMHFTREQVEEMAGLTHFNVRRNVEMVRAAFRDVVDNKHKARMRQLHVAASSSKKKE</sequence>
<feature type="region of interest" description="Disordered" evidence="4">
    <location>
        <begin position="512"/>
        <end position="555"/>
    </location>
</feature>
<evidence type="ECO:0000259" key="5">
    <source>
        <dbReference type="PROSITE" id="PS51210"/>
    </source>
</evidence>
<feature type="compositionally biased region" description="Polar residues" evidence="4">
    <location>
        <begin position="73"/>
        <end position="83"/>
    </location>
</feature>
<feature type="region of interest" description="Disordered" evidence="4">
    <location>
        <begin position="1256"/>
        <end position="1356"/>
    </location>
</feature>
<organism evidence="6 7">
    <name type="scientific">Capsaspora owczarzaki (strain ATCC 30864)</name>
    <dbReference type="NCBI Taxonomy" id="595528"/>
    <lineage>
        <taxon>Eukaryota</taxon>
        <taxon>Filasterea</taxon>
        <taxon>Capsaspora</taxon>
    </lineage>
</organism>
<feature type="compositionally biased region" description="Low complexity" evidence="4">
    <location>
        <begin position="88"/>
        <end position="99"/>
    </location>
</feature>
<dbReference type="EMBL" id="KE346363">
    <property type="protein sequence ID" value="KJE91989.1"/>
    <property type="molecule type" value="Genomic_DNA"/>
</dbReference>
<dbReference type="PANTHER" id="PTHR10728">
    <property type="entry name" value="CYTOSOLIC PHOSPHOLIPASE A2"/>
    <property type="match status" value="1"/>
</dbReference>
<dbReference type="InParanoid" id="A0A0D2X259"/>
<evidence type="ECO:0000313" key="7">
    <source>
        <dbReference type="Proteomes" id="UP000008743"/>
    </source>
</evidence>
<keyword evidence="1 3" id="KW-0378">Hydrolase</keyword>
<dbReference type="GO" id="GO:0004623">
    <property type="term" value="F:phospholipase A2 activity"/>
    <property type="evidence" value="ECO:0007669"/>
    <property type="project" value="TreeGrafter"/>
</dbReference>
<dbReference type="Gene3D" id="3.40.1090.10">
    <property type="entry name" value="Cytosolic phospholipase A2 catalytic domain"/>
    <property type="match status" value="3"/>
</dbReference>
<dbReference type="InterPro" id="IPR002642">
    <property type="entry name" value="LysoPLipase_cat_dom"/>
</dbReference>
<dbReference type="PROSITE" id="PS51210">
    <property type="entry name" value="PLA2C"/>
    <property type="match status" value="2"/>
</dbReference>
<feature type="compositionally biased region" description="Polar residues" evidence="4">
    <location>
        <begin position="617"/>
        <end position="628"/>
    </location>
</feature>
<keyword evidence="2 3" id="KW-0443">Lipid metabolism</keyword>
<feature type="compositionally biased region" description="Low complexity" evidence="4">
    <location>
        <begin position="1"/>
        <end position="28"/>
    </location>
</feature>
<evidence type="ECO:0000256" key="4">
    <source>
        <dbReference type="SAM" id="MobiDB-lite"/>
    </source>
</evidence>
<feature type="compositionally biased region" description="Acidic residues" evidence="4">
    <location>
        <begin position="864"/>
        <end position="890"/>
    </location>
</feature>
<feature type="domain" description="PLA2c" evidence="5">
    <location>
        <begin position="403"/>
        <end position="497"/>
    </location>
</feature>